<reference evidence="1 2" key="1">
    <citation type="journal article" date="2018" name="Mol. Biol. Evol.">
        <title>Analysis of the draft genome of the red seaweed Gracilariopsis chorda provides insights into genome size evolution in Rhodophyta.</title>
        <authorList>
            <person name="Lee J."/>
            <person name="Yang E.C."/>
            <person name="Graf L."/>
            <person name="Yang J.H."/>
            <person name="Qiu H."/>
            <person name="Zel Zion U."/>
            <person name="Chan C.X."/>
            <person name="Stephens T.G."/>
            <person name="Weber A.P.M."/>
            <person name="Boo G.H."/>
            <person name="Boo S.M."/>
            <person name="Kim K.M."/>
            <person name="Shin Y."/>
            <person name="Jung M."/>
            <person name="Lee S.J."/>
            <person name="Yim H.S."/>
            <person name="Lee J.H."/>
            <person name="Bhattacharya D."/>
            <person name="Yoon H.S."/>
        </authorList>
    </citation>
    <scope>NUCLEOTIDE SEQUENCE [LARGE SCALE GENOMIC DNA]</scope>
    <source>
        <strain evidence="1 2">SKKU-2015</strain>
        <tissue evidence="1">Whole body</tissue>
    </source>
</reference>
<dbReference type="Proteomes" id="UP000247409">
    <property type="component" value="Unassembled WGS sequence"/>
</dbReference>
<gene>
    <name evidence="1" type="ORF">BWQ96_00236</name>
</gene>
<evidence type="ECO:0000313" key="1">
    <source>
        <dbReference type="EMBL" id="PXF50076.1"/>
    </source>
</evidence>
<name>A0A2V3J6M0_9FLOR</name>
<protein>
    <submittedName>
        <fullName evidence="1">Uncharacterized protein</fullName>
    </submittedName>
</protein>
<dbReference type="AlphaFoldDB" id="A0A2V3J6M0"/>
<evidence type="ECO:0000313" key="2">
    <source>
        <dbReference type="Proteomes" id="UP000247409"/>
    </source>
</evidence>
<accession>A0A2V3J6M0</accession>
<dbReference type="OrthoDB" id="10542230at2759"/>
<proteinExistence type="predicted"/>
<dbReference type="EMBL" id="NBIV01000001">
    <property type="protein sequence ID" value="PXF50076.1"/>
    <property type="molecule type" value="Genomic_DNA"/>
</dbReference>
<comment type="caution">
    <text evidence="1">The sequence shown here is derived from an EMBL/GenBank/DDBJ whole genome shotgun (WGS) entry which is preliminary data.</text>
</comment>
<organism evidence="1 2">
    <name type="scientific">Gracilariopsis chorda</name>
    <dbReference type="NCBI Taxonomy" id="448386"/>
    <lineage>
        <taxon>Eukaryota</taxon>
        <taxon>Rhodophyta</taxon>
        <taxon>Florideophyceae</taxon>
        <taxon>Rhodymeniophycidae</taxon>
        <taxon>Gracilariales</taxon>
        <taxon>Gracilariaceae</taxon>
        <taxon>Gracilariopsis</taxon>
    </lineage>
</organism>
<keyword evidence="2" id="KW-1185">Reference proteome</keyword>
<sequence length="563" mass="62363">MYVMAKEGVLDAVKAVKVVLKSFSVVTTVSAQARRSYLRLLGVIAGGQRNKKSLKVVQVVIAMLRQTLTHLNPSSTQSSSKGSTNYLSWEDIQQAASSLSQFSVDEILRVAFADEEPLANMEEEKKRLERIDSDSAQFVREVIIAAGHTRAGGNSASRHIQELVEKIVEHEWKIRRKSSFDPERIGKLRATTEALRRARKTQGLIDDSEDDAHGHARSTFLRATRSFPTGVLRTVFELCVLDRENAQKNDSIAMSICGISMSALANTKILTPALPWAAMINETISQTSDTFARSICFLVLRSIRDDNFEIKEKQNMWFGPQSPLFDDETNLPLGEAAELFIGMAELFPSDLERLLRTRYKIISNELLKEFTRACAQLDSEGNALKVAVDALFKPVCDRERSCDDHARQELEQIYVTAGLKRCEANVTMSLISRADHSNPSVIRLSCLYGTHQTVNIAVQGLLSRTVNTQDARLNGTAGRAVRLLPFSHRRDILLKLFGDRSVGSNERALEGSIEIAAHALTVGALLPAGNGVLYATLSGSEKKEQRMILSLLTYISSAINKDP</sequence>